<dbReference type="InterPro" id="IPR003018">
    <property type="entry name" value="GAF"/>
</dbReference>
<evidence type="ECO:0000313" key="3">
    <source>
        <dbReference type="EMBL" id="HIZ90172.1"/>
    </source>
</evidence>
<evidence type="ECO:0000256" key="1">
    <source>
        <dbReference type="ARBA" id="ARBA00012528"/>
    </source>
</evidence>
<evidence type="ECO:0000313" key="4">
    <source>
        <dbReference type="Proteomes" id="UP000824176"/>
    </source>
</evidence>
<dbReference type="GO" id="GO:1902201">
    <property type="term" value="P:negative regulation of bacterial-type flagellum-dependent cell motility"/>
    <property type="evidence" value="ECO:0007669"/>
    <property type="project" value="TreeGrafter"/>
</dbReference>
<reference evidence="3" key="2">
    <citation type="submission" date="2021-04" db="EMBL/GenBank/DDBJ databases">
        <authorList>
            <person name="Gilroy R."/>
        </authorList>
    </citation>
    <scope>NUCLEOTIDE SEQUENCE</scope>
    <source>
        <strain evidence="3">ChiW4-1371</strain>
    </source>
</reference>
<dbReference type="Pfam" id="PF01590">
    <property type="entry name" value="GAF"/>
    <property type="match status" value="1"/>
</dbReference>
<dbReference type="GO" id="GO:0052621">
    <property type="term" value="F:diguanylate cyclase activity"/>
    <property type="evidence" value="ECO:0007669"/>
    <property type="project" value="UniProtKB-EC"/>
</dbReference>
<accession>A0A9D2KCV5</accession>
<feature type="domain" description="GGDEF" evidence="2">
    <location>
        <begin position="219"/>
        <end position="353"/>
    </location>
</feature>
<dbReference type="CDD" id="cd01949">
    <property type="entry name" value="GGDEF"/>
    <property type="match status" value="1"/>
</dbReference>
<sequence>MSNVSTLLKENYDLKNELESMVMRVKENEAKHNGFKVVQFSMLLSDNLDEIDNKPMRYIEEIFDIERAVLFIKKDAMALVQNYNNKGKRIRVIDGECFSYTFLDNDTRSGTDKSVIHKEFQLMPSDINYSYVLVPVTDNGRIVAALGFYSSDKNRFSSDNNYDFVEEFALIASIALKKLDNAFLLEMQANTDYLTSLPNKFIFDLTGKSSFEDYKQNGHDFTFIMFDLNNYKYINDKFGHLAGDEILKMISYTMRSQIGDYDILGRFGGDEFYLFTEITDKEKLQSYITNIQNAVENIIYEEDENMLFGFSGGVVTASEKDFASFDDIVRLADNRLYEAKKHTKKEQGISLESVIVGI</sequence>
<dbReference type="SUPFAM" id="SSF55781">
    <property type="entry name" value="GAF domain-like"/>
    <property type="match status" value="1"/>
</dbReference>
<dbReference type="PANTHER" id="PTHR45138:SF6">
    <property type="entry name" value="DIGUANYLATE CYCLASE DGCN"/>
    <property type="match status" value="1"/>
</dbReference>
<dbReference type="InterPro" id="IPR029787">
    <property type="entry name" value="Nucleotide_cyclase"/>
</dbReference>
<organism evidence="3 4">
    <name type="scientific">Candidatus Mucispirillum faecigallinarum</name>
    <dbReference type="NCBI Taxonomy" id="2838699"/>
    <lineage>
        <taxon>Bacteria</taxon>
        <taxon>Pseudomonadati</taxon>
        <taxon>Deferribacterota</taxon>
        <taxon>Deferribacteres</taxon>
        <taxon>Deferribacterales</taxon>
        <taxon>Mucispirillaceae</taxon>
        <taxon>Mucispirillum</taxon>
    </lineage>
</organism>
<dbReference type="NCBIfam" id="TIGR00254">
    <property type="entry name" value="GGDEF"/>
    <property type="match status" value="1"/>
</dbReference>
<dbReference type="EMBL" id="DXAQ01000141">
    <property type="protein sequence ID" value="HIZ90172.1"/>
    <property type="molecule type" value="Genomic_DNA"/>
</dbReference>
<comment type="caution">
    <text evidence="3">The sequence shown here is derived from an EMBL/GenBank/DDBJ whole genome shotgun (WGS) entry which is preliminary data.</text>
</comment>
<gene>
    <name evidence="3" type="ORF">H9804_09505</name>
</gene>
<dbReference type="PANTHER" id="PTHR45138">
    <property type="entry name" value="REGULATORY COMPONENTS OF SENSORY TRANSDUCTION SYSTEM"/>
    <property type="match status" value="1"/>
</dbReference>
<reference evidence="3" key="1">
    <citation type="journal article" date="2021" name="PeerJ">
        <title>Extensive microbial diversity within the chicken gut microbiome revealed by metagenomics and culture.</title>
        <authorList>
            <person name="Gilroy R."/>
            <person name="Ravi A."/>
            <person name="Getino M."/>
            <person name="Pursley I."/>
            <person name="Horton D.L."/>
            <person name="Alikhan N.F."/>
            <person name="Baker D."/>
            <person name="Gharbi K."/>
            <person name="Hall N."/>
            <person name="Watson M."/>
            <person name="Adriaenssens E.M."/>
            <person name="Foster-Nyarko E."/>
            <person name="Jarju S."/>
            <person name="Secka A."/>
            <person name="Antonio M."/>
            <person name="Oren A."/>
            <person name="Chaudhuri R.R."/>
            <person name="La Ragione R."/>
            <person name="Hildebrand F."/>
            <person name="Pallen M.J."/>
        </authorList>
    </citation>
    <scope>NUCLEOTIDE SEQUENCE</scope>
    <source>
        <strain evidence="3">ChiW4-1371</strain>
    </source>
</reference>
<dbReference type="InterPro" id="IPR029016">
    <property type="entry name" value="GAF-like_dom_sf"/>
</dbReference>
<dbReference type="SMART" id="SM00267">
    <property type="entry name" value="GGDEF"/>
    <property type="match status" value="1"/>
</dbReference>
<dbReference type="InterPro" id="IPR000160">
    <property type="entry name" value="GGDEF_dom"/>
</dbReference>
<dbReference type="Proteomes" id="UP000824176">
    <property type="component" value="Unassembled WGS sequence"/>
</dbReference>
<dbReference type="PROSITE" id="PS50887">
    <property type="entry name" value="GGDEF"/>
    <property type="match status" value="1"/>
</dbReference>
<dbReference type="AlphaFoldDB" id="A0A9D2KCV5"/>
<dbReference type="GO" id="GO:0043709">
    <property type="term" value="P:cell adhesion involved in single-species biofilm formation"/>
    <property type="evidence" value="ECO:0007669"/>
    <property type="project" value="TreeGrafter"/>
</dbReference>
<evidence type="ECO:0000259" key="2">
    <source>
        <dbReference type="PROSITE" id="PS50887"/>
    </source>
</evidence>
<dbReference type="Gene3D" id="3.30.70.270">
    <property type="match status" value="1"/>
</dbReference>
<dbReference type="GO" id="GO:0005886">
    <property type="term" value="C:plasma membrane"/>
    <property type="evidence" value="ECO:0007669"/>
    <property type="project" value="TreeGrafter"/>
</dbReference>
<dbReference type="InterPro" id="IPR043128">
    <property type="entry name" value="Rev_trsase/Diguanyl_cyclase"/>
</dbReference>
<name>A0A9D2KCV5_9BACT</name>
<dbReference type="Pfam" id="PF00990">
    <property type="entry name" value="GGDEF"/>
    <property type="match status" value="1"/>
</dbReference>
<proteinExistence type="predicted"/>
<protein>
    <recommendedName>
        <fullName evidence="1">diguanylate cyclase</fullName>
        <ecNumber evidence="1">2.7.7.65</ecNumber>
    </recommendedName>
</protein>
<dbReference type="Gene3D" id="3.30.450.40">
    <property type="match status" value="1"/>
</dbReference>
<dbReference type="InterPro" id="IPR050469">
    <property type="entry name" value="Diguanylate_Cyclase"/>
</dbReference>
<dbReference type="EC" id="2.7.7.65" evidence="1"/>
<dbReference type="SUPFAM" id="SSF55073">
    <property type="entry name" value="Nucleotide cyclase"/>
    <property type="match status" value="1"/>
</dbReference>